<organism evidence="1 2">
    <name type="scientific">Russula earlei</name>
    <dbReference type="NCBI Taxonomy" id="71964"/>
    <lineage>
        <taxon>Eukaryota</taxon>
        <taxon>Fungi</taxon>
        <taxon>Dikarya</taxon>
        <taxon>Basidiomycota</taxon>
        <taxon>Agaricomycotina</taxon>
        <taxon>Agaricomycetes</taxon>
        <taxon>Russulales</taxon>
        <taxon>Russulaceae</taxon>
        <taxon>Russula</taxon>
    </lineage>
</organism>
<dbReference type="Proteomes" id="UP001207468">
    <property type="component" value="Unassembled WGS sequence"/>
</dbReference>
<accession>A0ACC0U2N5</accession>
<evidence type="ECO:0000313" key="2">
    <source>
        <dbReference type="Proteomes" id="UP001207468"/>
    </source>
</evidence>
<sequence length="80" mass="8548">MSEPLKEGQDVSWKWGSSSVTGKVDQVVQEGQAQVQSSKGNTIARTAREGDPAVKIAREGNDVVKLAHELNEVKSGELDG</sequence>
<dbReference type="EMBL" id="JAGFNK010000195">
    <property type="protein sequence ID" value="KAI9459820.1"/>
    <property type="molecule type" value="Genomic_DNA"/>
</dbReference>
<protein>
    <submittedName>
        <fullName evidence="1">Uncharacterized protein</fullName>
    </submittedName>
</protein>
<reference evidence="1" key="1">
    <citation type="submission" date="2021-03" db="EMBL/GenBank/DDBJ databases">
        <title>Evolutionary priming and transition to the ectomycorrhizal habit in an iconic lineage of mushroom-forming fungi: is preadaptation a requirement?</title>
        <authorList>
            <consortium name="DOE Joint Genome Institute"/>
            <person name="Looney B.P."/>
            <person name="Miyauchi S."/>
            <person name="Morin E."/>
            <person name="Drula E."/>
            <person name="Courty P.E."/>
            <person name="Chicoki N."/>
            <person name="Fauchery L."/>
            <person name="Kohler A."/>
            <person name="Kuo A."/>
            <person name="LaButti K."/>
            <person name="Pangilinan J."/>
            <person name="Lipzen A."/>
            <person name="Riley R."/>
            <person name="Andreopoulos W."/>
            <person name="He G."/>
            <person name="Johnson J."/>
            <person name="Barry K.W."/>
            <person name="Grigoriev I.V."/>
            <person name="Nagy L."/>
            <person name="Hibbett D."/>
            <person name="Henrissat B."/>
            <person name="Matheny P.B."/>
            <person name="Labbe J."/>
            <person name="Martin A.F."/>
        </authorList>
    </citation>
    <scope>NUCLEOTIDE SEQUENCE</scope>
    <source>
        <strain evidence="1">BPL698</strain>
    </source>
</reference>
<name>A0ACC0U2N5_9AGAM</name>
<gene>
    <name evidence="1" type="ORF">F5148DRAFT_983413</name>
</gene>
<keyword evidence="2" id="KW-1185">Reference proteome</keyword>
<evidence type="ECO:0000313" key="1">
    <source>
        <dbReference type="EMBL" id="KAI9459820.1"/>
    </source>
</evidence>
<comment type="caution">
    <text evidence="1">The sequence shown here is derived from an EMBL/GenBank/DDBJ whole genome shotgun (WGS) entry which is preliminary data.</text>
</comment>
<proteinExistence type="predicted"/>